<accession>A0A7J3JP30</accession>
<organism evidence="2">
    <name type="scientific">Ignisphaera aggregans</name>
    <dbReference type="NCBI Taxonomy" id="334771"/>
    <lineage>
        <taxon>Archaea</taxon>
        <taxon>Thermoproteota</taxon>
        <taxon>Thermoprotei</taxon>
        <taxon>Desulfurococcales</taxon>
        <taxon>Desulfurococcaceae</taxon>
        <taxon>Ignisphaera</taxon>
    </lineage>
</organism>
<evidence type="ECO:0000313" key="1">
    <source>
        <dbReference type="EMBL" id="HGN37188.1"/>
    </source>
</evidence>
<comment type="caution">
    <text evidence="2">The sequence shown here is derived from an EMBL/GenBank/DDBJ whole genome shotgun (WGS) entry which is preliminary data.</text>
</comment>
<name>A0A7J3JP30_9CREN</name>
<dbReference type="EMBL" id="DTBZ01000059">
    <property type="protein sequence ID" value="HGQ17840.1"/>
    <property type="molecule type" value="Genomic_DNA"/>
</dbReference>
<reference evidence="2" key="1">
    <citation type="journal article" date="2020" name="mSystems">
        <title>Genome- and Community-Level Interaction Insights into Carbon Utilization and Element Cycling Functions of Hydrothermarchaeota in Hydrothermal Sediment.</title>
        <authorList>
            <person name="Zhou Z."/>
            <person name="Liu Y."/>
            <person name="Xu W."/>
            <person name="Pan J."/>
            <person name="Luo Z.H."/>
            <person name="Li M."/>
        </authorList>
    </citation>
    <scope>NUCLEOTIDE SEQUENCE [LARGE SCALE GENOMIC DNA]</scope>
    <source>
        <strain evidence="1">SpSt-618</strain>
        <strain evidence="2">SpSt-657</strain>
    </source>
</reference>
<gene>
    <name evidence="1" type="ORF">ENT87_06545</name>
    <name evidence="2" type="ORF">ENU30_02500</name>
</gene>
<sequence length="336" mass="36176">MLSSYIDLYSFYKHTNTGGNRLSTLKHVMEIADLLEDPKVNGEVIRGFFTAKGYSDIGIEIETIRGDKGSTDFITVRIPGASGRLSGGSSPTLGIVGRLGGIGARPALIGMVSDADGAIVALASAYKIAELRKRGDVLPGDVVVTTHVCPAAPTRPHKPVPMMDSPVDIFTLLKREVKDEMDAILSVDATKANWVIKHTGFAITPTVKEGWILRVSPDLIDIYVRVTGEPPVIVPITMQDLTPYTTPVYHINSMMQPWLYTTAPVVGVAITARMALPGSGTGVTNLIALEQATRFVVEVAKDFTSGRAKFYDEGEWETLMKIHGSVKNILGRGAPA</sequence>
<protein>
    <submittedName>
        <fullName evidence="2">DUF1177 domain-containing protein</fullName>
    </submittedName>
</protein>
<dbReference type="AlphaFoldDB" id="A0A7J3JP30"/>
<dbReference type="Pfam" id="PF06675">
    <property type="entry name" value="DUF1177"/>
    <property type="match status" value="1"/>
</dbReference>
<proteinExistence type="predicted"/>
<dbReference type="InterPro" id="IPR009561">
    <property type="entry name" value="DUF1177"/>
</dbReference>
<dbReference type="EMBL" id="DTAI01000193">
    <property type="protein sequence ID" value="HGN37188.1"/>
    <property type="molecule type" value="Genomic_DNA"/>
</dbReference>
<evidence type="ECO:0000313" key="2">
    <source>
        <dbReference type="EMBL" id="HGQ17840.1"/>
    </source>
</evidence>